<name>A0ABD1N8X7_9FABA</name>
<comment type="caution">
    <text evidence="2">The sequence shown here is derived from an EMBL/GenBank/DDBJ whole genome shotgun (WGS) entry which is preliminary data.</text>
</comment>
<proteinExistence type="predicted"/>
<evidence type="ECO:0000256" key="1">
    <source>
        <dbReference type="SAM" id="MobiDB-lite"/>
    </source>
</evidence>
<dbReference type="Proteomes" id="UP001603857">
    <property type="component" value="Unassembled WGS sequence"/>
</dbReference>
<keyword evidence="3" id="KW-1185">Reference proteome</keyword>
<accession>A0ABD1N8X7</accession>
<evidence type="ECO:0000313" key="2">
    <source>
        <dbReference type="EMBL" id="KAL2343640.1"/>
    </source>
</evidence>
<reference evidence="2 3" key="1">
    <citation type="submission" date="2024-08" db="EMBL/GenBank/DDBJ databases">
        <title>Insights into the chromosomal genome structure of Flemingia macrophylla.</title>
        <authorList>
            <person name="Ding Y."/>
            <person name="Zhao Y."/>
            <person name="Bi W."/>
            <person name="Wu M."/>
            <person name="Zhao G."/>
            <person name="Gong Y."/>
            <person name="Li W."/>
            <person name="Zhang P."/>
        </authorList>
    </citation>
    <scope>NUCLEOTIDE SEQUENCE [LARGE SCALE GENOMIC DNA]</scope>
    <source>
        <strain evidence="2">DYQJB</strain>
        <tissue evidence="2">Leaf</tissue>
    </source>
</reference>
<dbReference type="EMBL" id="JBGMDY010000002">
    <property type="protein sequence ID" value="KAL2343640.1"/>
    <property type="molecule type" value="Genomic_DNA"/>
</dbReference>
<sequence length="117" mass="12355">MSSSERRAPDIAPPSTDFKNRATGSKKPVDPTKGKPSKIGDPGPRPPPPKGSKISAETHALGIGAPVTNVKVRPIEWLARQNPHDGMLALKELLQNLILELMKVGYNLSAGGSGENA</sequence>
<evidence type="ECO:0000313" key="3">
    <source>
        <dbReference type="Proteomes" id="UP001603857"/>
    </source>
</evidence>
<organism evidence="2 3">
    <name type="scientific">Flemingia macrophylla</name>
    <dbReference type="NCBI Taxonomy" id="520843"/>
    <lineage>
        <taxon>Eukaryota</taxon>
        <taxon>Viridiplantae</taxon>
        <taxon>Streptophyta</taxon>
        <taxon>Embryophyta</taxon>
        <taxon>Tracheophyta</taxon>
        <taxon>Spermatophyta</taxon>
        <taxon>Magnoliopsida</taxon>
        <taxon>eudicotyledons</taxon>
        <taxon>Gunneridae</taxon>
        <taxon>Pentapetalae</taxon>
        <taxon>rosids</taxon>
        <taxon>fabids</taxon>
        <taxon>Fabales</taxon>
        <taxon>Fabaceae</taxon>
        <taxon>Papilionoideae</taxon>
        <taxon>50 kb inversion clade</taxon>
        <taxon>NPAAA clade</taxon>
        <taxon>indigoferoid/millettioid clade</taxon>
        <taxon>Phaseoleae</taxon>
        <taxon>Flemingia</taxon>
    </lineage>
</organism>
<dbReference type="AlphaFoldDB" id="A0ABD1N8X7"/>
<feature type="region of interest" description="Disordered" evidence="1">
    <location>
        <begin position="1"/>
        <end position="55"/>
    </location>
</feature>
<protein>
    <submittedName>
        <fullName evidence="2">Uncharacterized protein</fullName>
    </submittedName>
</protein>
<gene>
    <name evidence="2" type="ORF">Fmac_004925</name>
</gene>